<accession>A0A1R1XKJ2</accession>
<dbReference type="AlphaFoldDB" id="A0A1R1XKJ2"/>
<evidence type="ECO:0000313" key="2">
    <source>
        <dbReference type="Proteomes" id="UP000187283"/>
    </source>
</evidence>
<name>A0A1R1XKJ2_9FUNG</name>
<protein>
    <submittedName>
        <fullName evidence="1">Uncharacterized protein</fullName>
    </submittedName>
</protein>
<evidence type="ECO:0000313" key="1">
    <source>
        <dbReference type="EMBL" id="OMJ15149.1"/>
    </source>
</evidence>
<dbReference type="Proteomes" id="UP000187283">
    <property type="component" value="Unassembled WGS sequence"/>
</dbReference>
<comment type="caution">
    <text evidence="1">The sequence shown here is derived from an EMBL/GenBank/DDBJ whole genome shotgun (WGS) entry which is preliminary data.</text>
</comment>
<gene>
    <name evidence="1" type="ORF">AYI70_g7459</name>
</gene>
<organism evidence="1 2">
    <name type="scientific">Smittium culicis</name>
    <dbReference type="NCBI Taxonomy" id="133412"/>
    <lineage>
        <taxon>Eukaryota</taxon>
        <taxon>Fungi</taxon>
        <taxon>Fungi incertae sedis</taxon>
        <taxon>Zoopagomycota</taxon>
        <taxon>Kickxellomycotina</taxon>
        <taxon>Harpellomycetes</taxon>
        <taxon>Harpellales</taxon>
        <taxon>Legeriomycetaceae</taxon>
        <taxon>Smittium</taxon>
    </lineage>
</organism>
<keyword evidence="2" id="KW-1185">Reference proteome</keyword>
<proteinExistence type="predicted"/>
<dbReference type="EMBL" id="LSSN01002762">
    <property type="protein sequence ID" value="OMJ15149.1"/>
    <property type="molecule type" value="Genomic_DNA"/>
</dbReference>
<reference evidence="1 2" key="1">
    <citation type="submission" date="2017-01" db="EMBL/GenBank/DDBJ databases">
        <authorList>
            <person name="Mah S.A."/>
            <person name="Swanson W.J."/>
            <person name="Moy G.W."/>
            <person name="Vacquier V.D."/>
        </authorList>
    </citation>
    <scope>NUCLEOTIDE SEQUENCE [LARGE SCALE GENOMIC DNA]</scope>
    <source>
        <strain evidence="1 2">GSMNP</strain>
    </source>
</reference>
<sequence length="139" mass="15632">MPYPFRPNTLHQSAWNQNGVRMPEYRIPLDTAIRNPKFYEKGGDIPRFCLGTSPFICKHISGSSEFPHVMVSVTIQVFPAPRQLHANFCNPKTNSANFSIGFKISSCVKVEEHGRFSLLVLPQVSPCTLNPMHDKLSTS</sequence>